<evidence type="ECO:0000256" key="1">
    <source>
        <dbReference type="SAM" id="MobiDB-lite"/>
    </source>
</evidence>
<evidence type="ECO:0000313" key="3">
    <source>
        <dbReference type="Proteomes" id="UP000230233"/>
    </source>
</evidence>
<gene>
    <name evidence="2" type="primary">Cnig_chr_V.g17508</name>
    <name evidence="2" type="ORF">B9Z55_017508</name>
</gene>
<comment type="caution">
    <text evidence="2">The sequence shown here is derived from an EMBL/GenBank/DDBJ whole genome shotgun (WGS) entry which is preliminary data.</text>
</comment>
<dbReference type="EMBL" id="PDUG01000005">
    <property type="protein sequence ID" value="PIC24021.1"/>
    <property type="molecule type" value="Genomic_DNA"/>
</dbReference>
<feature type="compositionally biased region" description="Basic and acidic residues" evidence="1">
    <location>
        <begin position="23"/>
        <end position="36"/>
    </location>
</feature>
<feature type="compositionally biased region" description="Basic and acidic residues" evidence="1">
    <location>
        <begin position="1"/>
        <end position="13"/>
    </location>
</feature>
<organism evidence="2 3">
    <name type="scientific">Caenorhabditis nigoni</name>
    <dbReference type="NCBI Taxonomy" id="1611254"/>
    <lineage>
        <taxon>Eukaryota</taxon>
        <taxon>Metazoa</taxon>
        <taxon>Ecdysozoa</taxon>
        <taxon>Nematoda</taxon>
        <taxon>Chromadorea</taxon>
        <taxon>Rhabditida</taxon>
        <taxon>Rhabditina</taxon>
        <taxon>Rhabditomorpha</taxon>
        <taxon>Rhabditoidea</taxon>
        <taxon>Rhabditidae</taxon>
        <taxon>Peloderinae</taxon>
        <taxon>Caenorhabditis</taxon>
    </lineage>
</organism>
<reference evidence="3" key="1">
    <citation type="submission" date="2017-10" db="EMBL/GenBank/DDBJ databases">
        <title>Rapid genome shrinkage in a self-fertile nematode reveals novel sperm competition proteins.</title>
        <authorList>
            <person name="Yin D."/>
            <person name="Schwarz E.M."/>
            <person name="Thomas C.G."/>
            <person name="Felde R.L."/>
            <person name="Korf I.F."/>
            <person name="Cutter A.D."/>
            <person name="Schartner C.M."/>
            <person name="Ralston E.J."/>
            <person name="Meyer B.J."/>
            <person name="Haag E.S."/>
        </authorList>
    </citation>
    <scope>NUCLEOTIDE SEQUENCE [LARGE SCALE GENOMIC DNA]</scope>
    <source>
        <strain evidence="3">JU1422</strain>
    </source>
</reference>
<sequence>MEHKSLCQEDARHTPYKLAPARRKNDPARRKIRRTPDVEAVMPTAEEKKSLLEKAYAEEKKHLQARKVEEEKEVSVFQPKKI</sequence>
<evidence type="ECO:0000313" key="2">
    <source>
        <dbReference type="EMBL" id="PIC24021.1"/>
    </source>
</evidence>
<dbReference type="OrthoDB" id="5874348at2759"/>
<proteinExistence type="predicted"/>
<dbReference type="AlphaFoldDB" id="A0A2G5TAB4"/>
<accession>A0A2G5TAB4</accession>
<name>A0A2G5TAB4_9PELO</name>
<dbReference type="Proteomes" id="UP000230233">
    <property type="component" value="Chromosome V"/>
</dbReference>
<feature type="region of interest" description="Disordered" evidence="1">
    <location>
        <begin position="1"/>
        <end position="36"/>
    </location>
</feature>
<protein>
    <submittedName>
        <fullName evidence="2">Uncharacterized protein</fullName>
    </submittedName>
</protein>
<keyword evidence="3" id="KW-1185">Reference proteome</keyword>